<evidence type="ECO:0000313" key="2">
    <source>
        <dbReference type="Proteomes" id="UP000316921"/>
    </source>
</evidence>
<sequence>MERATTPEHARESVVRLEDAPFGRSAARYTDLSNGTWLCYAGLSNSR</sequence>
<evidence type="ECO:0000313" key="1">
    <source>
        <dbReference type="EMBL" id="QDU68206.1"/>
    </source>
</evidence>
<gene>
    <name evidence="1" type="ORF">Pla133_33000</name>
</gene>
<dbReference type="KEGG" id="pbap:Pla133_33000"/>
<accession>A0A518BMP4</accession>
<dbReference type="EMBL" id="CP036287">
    <property type="protein sequence ID" value="QDU68206.1"/>
    <property type="molecule type" value="Genomic_DNA"/>
</dbReference>
<dbReference type="AlphaFoldDB" id="A0A518BMP4"/>
<protein>
    <submittedName>
        <fullName evidence="1">Uncharacterized protein</fullName>
    </submittedName>
</protein>
<reference evidence="1 2" key="1">
    <citation type="submission" date="2019-02" db="EMBL/GenBank/DDBJ databases">
        <title>Deep-cultivation of Planctomycetes and their phenomic and genomic characterization uncovers novel biology.</title>
        <authorList>
            <person name="Wiegand S."/>
            <person name="Jogler M."/>
            <person name="Boedeker C."/>
            <person name="Pinto D."/>
            <person name="Vollmers J."/>
            <person name="Rivas-Marin E."/>
            <person name="Kohn T."/>
            <person name="Peeters S.H."/>
            <person name="Heuer A."/>
            <person name="Rast P."/>
            <person name="Oberbeckmann S."/>
            <person name="Bunk B."/>
            <person name="Jeske O."/>
            <person name="Meyerdierks A."/>
            <person name="Storesund J.E."/>
            <person name="Kallscheuer N."/>
            <person name="Luecker S."/>
            <person name="Lage O.M."/>
            <person name="Pohl T."/>
            <person name="Merkel B.J."/>
            <person name="Hornburger P."/>
            <person name="Mueller R.-W."/>
            <person name="Bruemmer F."/>
            <person name="Labrenz M."/>
            <person name="Spormann A.M."/>
            <person name="Op den Camp H."/>
            <person name="Overmann J."/>
            <person name="Amann R."/>
            <person name="Jetten M.S.M."/>
            <person name="Mascher T."/>
            <person name="Medema M.H."/>
            <person name="Devos D.P."/>
            <person name="Kaster A.-K."/>
            <person name="Ovreas L."/>
            <person name="Rohde M."/>
            <person name="Galperin M.Y."/>
            <person name="Jogler C."/>
        </authorList>
    </citation>
    <scope>NUCLEOTIDE SEQUENCE [LARGE SCALE GENOMIC DNA]</scope>
    <source>
        <strain evidence="1 2">Pla133</strain>
    </source>
</reference>
<dbReference type="Proteomes" id="UP000316921">
    <property type="component" value="Chromosome"/>
</dbReference>
<organism evidence="1 2">
    <name type="scientific">Engelhardtia mirabilis</name>
    <dbReference type="NCBI Taxonomy" id="2528011"/>
    <lineage>
        <taxon>Bacteria</taxon>
        <taxon>Pseudomonadati</taxon>
        <taxon>Planctomycetota</taxon>
        <taxon>Planctomycetia</taxon>
        <taxon>Planctomycetia incertae sedis</taxon>
        <taxon>Engelhardtia</taxon>
    </lineage>
</organism>
<keyword evidence="2" id="KW-1185">Reference proteome</keyword>
<name>A0A518BMP4_9BACT</name>
<proteinExistence type="predicted"/>